<reference evidence="3 4" key="1">
    <citation type="submission" date="2018-01" db="EMBL/GenBank/DDBJ databases">
        <title>Draft genome sequence of Salinispora sp. 13K206.</title>
        <authorList>
            <person name="Sahin N."/>
            <person name="Saygin H."/>
            <person name="Ay H."/>
        </authorList>
    </citation>
    <scope>NUCLEOTIDE SEQUENCE [LARGE SCALE GENOMIC DNA]</scope>
    <source>
        <strain evidence="3 4">13K206</strain>
    </source>
</reference>
<name>A0A2W2C3Y4_9ACTN</name>
<keyword evidence="2" id="KW-0472">Membrane</keyword>
<feature type="compositionally biased region" description="Low complexity" evidence="1">
    <location>
        <begin position="73"/>
        <end position="84"/>
    </location>
</feature>
<feature type="compositionally biased region" description="Pro residues" evidence="1">
    <location>
        <begin position="85"/>
        <end position="94"/>
    </location>
</feature>
<feature type="non-terminal residue" evidence="3">
    <location>
        <position position="94"/>
    </location>
</feature>
<sequence>MSRELSGLYRSLAEEADARRLVVPEMLRRRADRRARVRVAGTALAAALLVGGAATGAQLALSPQRGPVPPLAGTPTPTVTAPTPSASPSPSTTP</sequence>
<dbReference type="EMBL" id="POUB01000145">
    <property type="protein sequence ID" value="PZF94211.1"/>
    <property type="molecule type" value="Genomic_DNA"/>
</dbReference>
<evidence type="ECO:0000313" key="3">
    <source>
        <dbReference type="EMBL" id="PZF94211.1"/>
    </source>
</evidence>
<dbReference type="Proteomes" id="UP000248749">
    <property type="component" value="Unassembled WGS sequence"/>
</dbReference>
<keyword evidence="2" id="KW-1133">Transmembrane helix</keyword>
<keyword evidence="2" id="KW-0812">Transmembrane</keyword>
<proteinExistence type="predicted"/>
<evidence type="ECO:0000256" key="2">
    <source>
        <dbReference type="SAM" id="Phobius"/>
    </source>
</evidence>
<evidence type="ECO:0000256" key="1">
    <source>
        <dbReference type="SAM" id="MobiDB-lite"/>
    </source>
</evidence>
<feature type="transmembrane region" description="Helical" evidence="2">
    <location>
        <begin position="37"/>
        <end position="61"/>
    </location>
</feature>
<keyword evidence="4" id="KW-1185">Reference proteome</keyword>
<dbReference type="AlphaFoldDB" id="A0A2W2C3Y4"/>
<accession>A0A2W2C3Y4</accession>
<gene>
    <name evidence="3" type="ORF">C1I99_19680</name>
</gene>
<protein>
    <submittedName>
        <fullName evidence="3">Uncharacterized protein</fullName>
    </submittedName>
</protein>
<feature type="region of interest" description="Disordered" evidence="1">
    <location>
        <begin position="60"/>
        <end position="94"/>
    </location>
</feature>
<comment type="caution">
    <text evidence="3">The sequence shown here is derived from an EMBL/GenBank/DDBJ whole genome shotgun (WGS) entry which is preliminary data.</text>
</comment>
<organism evidence="3 4">
    <name type="scientific">Micromonospora deserti</name>
    <dbReference type="NCBI Taxonomy" id="2070366"/>
    <lineage>
        <taxon>Bacteria</taxon>
        <taxon>Bacillati</taxon>
        <taxon>Actinomycetota</taxon>
        <taxon>Actinomycetes</taxon>
        <taxon>Micromonosporales</taxon>
        <taxon>Micromonosporaceae</taxon>
        <taxon>Micromonospora</taxon>
    </lineage>
</organism>
<evidence type="ECO:0000313" key="4">
    <source>
        <dbReference type="Proteomes" id="UP000248749"/>
    </source>
</evidence>